<accession>A0ACA9MMM8</accession>
<dbReference type="Proteomes" id="UP000789366">
    <property type="component" value="Unassembled WGS sequence"/>
</dbReference>
<proteinExistence type="predicted"/>
<organism evidence="1 2">
    <name type="scientific">Cetraspora pellucida</name>
    <dbReference type="NCBI Taxonomy" id="1433469"/>
    <lineage>
        <taxon>Eukaryota</taxon>
        <taxon>Fungi</taxon>
        <taxon>Fungi incertae sedis</taxon>
        <taxon>Mucoromycota</taxon>
        <taxon>Glomeromycotina</taxon>
        <taxon>Glomeromycetes</taxon>
        <taxon>Diversisporales</taxon>
        <taxon>Gigasporaceae</taxon>
        <taxon>Cetraspora</taxon>
    </lineage>
</organism>
<reference evidence="1" key="1">
    <citation type="submission" date="2021-06" db="EMBL/GenBank/DDBJ databases">
        <authorList>
            <person name="Kallberg Y."/>
            <person name="Tangrot J."/>
            <person name="Rosling A."/>
        </authorList>
    </citation>
    <scope>NUCLEOTIDE SEQUENCE</scope>
    <source>
        <strain evidence="1">28 12/20/2015</strain>
    </source>
</reference>
<name>A0ACA9MMM8_9GLOM</name>
<protein>
    <submittedName>
        <fullName evidence="1">5806_t:CDS:1</fullName>
    </submittedName>
</protein>
<feature type="non-terminal residue" evidence="1">
    <location>
        <position position="1"/>
    </location>
</feature>
<comment type="caution">
    <text evidence="1">The sequence shown here is derived from an EMBL/GenBank/DDBJ whole genome shotgun (WGS) entry which is preliminary data.</text>
</comment>
<sequence>NIVSPSWIRLLANSGSNLLISIPGVYLSGRSAYVVIKHLKYFKSSEASNRSRGPVSTNESYGSKEPLLENQVQIQIEHSPIRLLEPSYKRRSDDLLSVVDIYQQMTNLDPRSNEDLSNNSNSVEKNNPVQDTFLASPPRPRTPRLLVNMALSSTGHTEVNHHYEMTKAAAIRIVLFSCSFALINLFASTGAVVNILKGHPFPTGVTITDWVGGFQGILLFLIFGLPNS</sequence>
<dbReference type="EMBL" id="CAJVPW010009197">
    <property type="protein sequence ID" value="CAG8602342.1"/>
    <property type="molecule type" value="Genomic_DNA"/>
</dbReference>
<keyword evidence="2" id="KW-1185">Reference proteome</keyword>
<evidence type="ECO:0000313" key="1">
    <source>
        <dbReference type="EMBL" id="CAG8602342.1"/>
    </source>
</evidence>
<gene>
    <name evidence="1" type="ORF">SPELUC_LOCUS7174</name>
</gene>
<evidence type="ECO:0000313" key="2">
    <source>
        <dbReference type="Proteomes" id="UP000789366"/>
    </source>
</evidence>